<evidence type="ECO:0000256" key="2">
    <source>
        <dbReference type="ARBA" id="ARBA00005462"/>
    </source>
</evidence>
<protein>
    <submittedName>
        <fullName evidence="7">Uncharacterized protein</fullName>
    </submittedName>
</protein>
<dbReference type="InterPro" id="IPR011989">
    <property type="entry name" value="ARM-like"/>
</dbReference>
<comment type="subcellular location">
    <subcellularLocation>
        <location evidence="1">Cell junction</location>
    </subcellularLocation>
</comment>
<evidence type="ECO:0000256" key="3">
    <source>
        <dbReference type="ARBA" id="ARBA00022737"/>
    </source>
</evidence>
<dbReference type="Proteomes" id="UP000681967">
    <property type="component" value="Unassembled WGS sequence"/>
</dbReference>
<dbReference type="Pfam" id="PF00514">
    <property type="entry name" value="Arm"/>
    <property type="match status" value="1"/>
</dbReference>
<comment type="caution">
    <text evidence="7">The sequence shown here is derived from an EMBL/GenBank/DDBJ whole genome shotgun (WGS) entry which is preliminary data.</text>
</comment>
<reference evidence="7" key="1">
    <citation type="submission" date="2021-02" db="EMBL/GenBank/DDBJ databases">
        <authorList>
            <person name="Nowell W R."/>
        </authorList>
    </citation>
    <scope>NUCLEOTIDE SEQUENCE</scope>
</reference>
<dbReference type="Gene3D" id="1.25.10.10">
    <property type="entry name" value="Leucine-rich Repeat Variant"/>
    <property type="match status" value="1"/>
</dbReference>
<feature type="non-terminal residue" evidence="7">
    <location>
        <position position="1"/>
    </location>
</feature>
<dbReference type="SMART" id="SM00185">
    <property type="entry name" value="ARM"/>
    <property type="match status" value="4"/>
</dbReference>
<organism evidence="7 10">
    <name type="scientific">Rotaria magnacalcarata</name>
    <dbReference type="NCBI Taxonomy" id="392030"/>
    <lineage>
        <taxon>Eukaryota</taxon>
        <taxon>Metazoa</taxon>
        <taxon>Spiralia</taxon>
        <taxon>Gnathifera</taxon>
        <taxon>Rotifera</taxon>
        <taxon>Eurotatoria</taxon>
        <taxon>Bdelloidea</taxon>
        <taxon>Philodinida</taxon>
        <taxon>Philodinidae</taxon>
        <taxon>Rotaria</taxon>
    </lineage>
</organism>
<gene>
    <name evidence="7" type="ORF">BYL167_LOCUS64635</name>
    <name evidence="9" type="ORF">GIL414_LOCUS73530</name>
    <name evidence="8" type="ORF">SMN809_LOCUS72152</name>
</gene>
<feature type="non-terminal residue" evidence="7">
    <location>
        <position position="265"/>
    </location>
</feature>
<dbReference type="Proteomes" id="UP000676336">
    <property type="component" value="Unassembled WGS sequence"/>
</dbReference>
<keyword evidence="5" id="KW-0965">Cell junction</keyword>
<dbReference type="EMBL" id="CAJOBH010239255">
    <property type="protein sequence ID" value="CAF5103117.1"/>
    <property type="molecule type" value="Genomic_DNA"/>
</dbReference>
<dbReference type="GO" id="GO:0098609">
    <property type="term" value="P:cell-cell adhesion"/>
    <property type="evidence" value="ECO:0007669"/>
    <property type="project" value="InterPro"/>
</dbReference>
<keyword evidence="3" id="KW-0677">Repeat</keyword>
<evidence type="ECO:0000256" key="4">
    <source>
        <dbReference type="ARBA" id="ARBA00022889"/>
    </source>
</evidence>
<dbReference type="GO" id="GO:0005912">
    <property type="term" value="C:adherens junction"/>
    <property type="evidence" value="ECO:0007669"/>
    <property type="project" value="TreeGrafter"/>
</dbReference>
<keyword evidence="4" id="KW-0130">Cell adhesion</keyword>
<dbReference type="Proteomes" id="UP000681720">
    <property type="component" value="Unassembled WGS sequence"/>
</dbReference>
<dbReference type="GO" id="GO:0005886">
    <property type="term" value="C:plasma membrane"/>
    <property type="evidence" value="ECO:0007669"/>
    <property type="project" value="TreeGrafter"/>
</dbReference>
<dbReference type="EMBL" id="CAJOBJ010338824">
    <property type="protein sequence ID" value="CAF5192541.1"/>
    <property type="molecule type" value="Genomic_DNA"/>
</dbReference>
<evidence type="ECO:0000313" key="8">
    <source>
        <dbReference type="EMBL" id="CAF5190588.1"/>
    </source>
</evidence>
<dbReference type="PANTHER" id="PTHR10372">
    <property type="entry name" value="PLAKOPHILLIN-RELATED"/>
    <property type="match status" value="1"/>
</dbReference>
<dbReference type="EMBL" id="CAJOBI010325107">
    <property type="protein sequence ID" value="CAF5190588.1"/>
    <property type="molecule type" value="Genomic_DNA"/>
</dbReference>
<evidence type="ECO:0000313" key="10">
    <source>
        <dbReference type="Proteomes" id="UP000681967"/>
    </source>
</evidence>
<dbReference type="GO" id="GO:0005634">
    <property type="term" value="C:nucleus"/>
    <property type="evidence" value="ECO:0007669"/>
    <property type="project" value="TreeGrafter"/>
</dbReference>
<evidence type="ECO:0000256" key="1">
    <source>
        <dbReference type="ARBA" id="ARBA00004282"/>
    </source>
</evidence>
<proteinExistence type="inferred from homology"/>
<dbReference type="InterPro" id="IPR028435">
    <property type="entry name" value="Plakophilin/d_Catenin"/>
</dbReference>
<dbReference type="AlphaFoldDB" id="A0A8S3F4F4"/>
<evidence type="ECO:0000313" key="7">
    <source>
        <dbReference type="EMBL" id="CAF5103117.1"/>
    </source>
</evidence>
<accession>A0A8S3F4F4</accession>
<comment type="similarity">
    <text evidence="2">Belongs to the beta-catenin family.</text>
</comment>
<dbReference type="GO" id="GO:0005737">
    <property type="term" value="C:cytoplasm"/>
    <property type="evidence" value="ECO:0007669"/>
    <property type="project" value="TreeGrafter"/>
</dbReference>
<sequence length="265" mass="29778">NCSSADYEGRRKMRECEGFIPSLLHAVNSSLQSLNEIDNKSIENCMCILRNLSYKLQEVIDRDYDRNYPTNMNTTSTYTTIPVPSNDKNKISCMSSKQKKTKQISEQTANNIYAVMPPRQGRPVEMLWQPDVIVTYVHLLRHSSNPDTLEATAGCIQNLTACYWKPSIDLRGEVRRARGLAELVDLLRVDECDSVVNASAIALRNLAIDPKNCEVLGGWAIKELVAILPEPPEQTTTRRRHSDETIASVLAALNEIIRNSDVNAK</sequence>
<evidence type="ECO:0000256" key="5">
    <source>
        <dbReference type="ARBA" id="ARBA00022949"/>
    </source>
</evidence>
<dbReference type="PROSITE" id="PS50176">
    <property type="entry name" value="ARM_REPEAT"/>
    <property type="match status" value="1"/>
</dbReference>
<dbReference type="SUPFAM" id="SSF48371">
    <property type="entry name" value="ARM repeat"/>
    <property type="match status" value="1"/>
</dbReference>
<feature type="repeat" description="ARM" evidence="6">
    <location>
        <begin position="178"/>
        <end position="212"/>
    </location>
</feature>
<evidence type="ECO:0000313" key="9">
    <source>
        <dbReference type="EMBL" id="CAF5192541.1"/>
    </source>
</evidence>
<dbReference type="PANTHER" id="PTHR10372:SF27">
    <property type="entry name" value="ADHERENS JUNCTION PROTEIN P120"/>
    <property type="match status" value="1"/>
</dbReference>
<dbReference type="InterPro" id="IPR000225">
    <property type="entry name" value="Armadillo"/>
</dbReference>
<evidence type="ECO:0000256" key="6">
    <source>
        <dbReference type="PROSITE-ProRule" id="PRU00259"/>
    </source>
</evidence>
<dbReference type="InterPro" id="IPR016024">
    <property type="entry name" value="ARM-type_fold"/>
</dbReference>
<name>A0A8S3F4F4_9BILA</name>